<dbReference type="EMBL" id="OIVN01006433">
    <property type="protein sequence ID" value="SPD33045.1"/>
    <property type="molecule type" value="Genomic_DNA"/>
</dbReference>
<organism evidence="1">
    <name type="scientific">Fagus sylvatica</name>
    <name type="common">Beechnut</name>
    <dbReference type="NCBI Taxonomy" id="28930"/>
    <lineage>
        <taxon>Eukaryota</taxon>
        <taxon>Viridiplantae</taxon>
        <taxon>Streptophyta</taxon>
        <taxon>Embryophyta</taxon>
        <taxon>Tracheophyta</taxon>
        <taxon>Spermatophyta</taxon>
        <taxon>Magnoliopsida</taxon>
        <taxon>eudicotyledons</taxon>
        <taxon>Gunneridae</taxon>
        <taxon>Pentapetalae</taxon>
        <taxon>rosids</taxon>
        <taxon>fabids</taxon>
        <taxon>Fagales</taxon>
        <taxon>Fagaceae</taxon>
        <taxon>Fagus</taxon>
    </lineage>
</organism>
<evidence type="ECO:0000313" key="1">
    <source>
        <dbReference type="EMBL" id="SPD33045.1"/>
    </source>
</evidence>
<accession>A0A2N9J8U7</accession>
<sequence>MYVTRSLSMYKKFPSRLSLPPPEGPNSGILVIQDEKAEETCWFGLFKTHQVTNLPFPQNKNHVLQYSHDFFDAYFIPVLNQPLSSNRHAYANSKEDIRSCHGYTVIDDVKPKPLDPNNINQQFEIHKLEGTFLPFQGKWYSPFMFISEGTLLLKDQMSISMYYKVTLEQNWEQIFACENNENQGNVVFVDEFLPRKVILVGGREVVDVKVDNGVMWFKSYNNEGIAISAGLSLLVFERMKWEQERVGWVDEENDKQVNVKREEKFGGMGRWRKFGCYMLVERFVVKRMDHSLVLSYQFNHINQIRSKWE</sequence>
<proteinExistence type="predicted"/>
<protein>
    <submittedName>
        <fullName evidence="1">Uncharacterized protein</fullName>
    </submittedName>
</protein>
<reference evidence="1" key="1">
    <citation type="submission" date="2018-02" db="EMBL/GenBank/DDBJ databases">
        <authorList>
            <person name="Cohen D.B."/>
            <person name="Kent A.D."/>
        </authorList>
    </citation>
    <scope>NUCLEOTIDE SEQUENCE</scope>
</reference>
<dbReference type="AlphaFoldDB" id="A0A2N9J8U7"/>
<dbReference type="PANTHER" id="PTHR31050:SF14">
    <property type="entry name" value="DUF1618 DOMAIN-CONTAINING PROTEIN"/>
    <property type="match status" value="1"/>
</dbReference>
<gene>
    <name evidence="1" type="ORF">FSB_LOCUS60927</name>
</gene>
<dbReference type="PANTHER" id="PTHR31050">
    <property type="entry name" value="OS08G0413200 PROTEIN"/>
    <property type="match status" value="1"/>
</dbReference>
<dbReference type="Pfam" id="PF06880">
    <property type="entry name" value="DUF1262"/>
    <property type="match status" value="1"/>
</dbReference>
<dbReference type="InterPro" id="IPR010683">
    <property type="entry name" value="DUF1262"/>
</dbReference>
<name>A0A2N9J8U7_FAGSY</name>